<dbReference type="AlphaFoldDB" id="A0A9Q0RQI6"/>
<dbReference type="EMBL" id="JAPWDV010000001">
    <property type="protein sequence ID" value="KAJ6222670.1"/>
    <property type="molecule type" value="Genomic_DNA"/>
</dbReference>
<feature type="repeat" description="WD" evidence="4">
    <location>
        <begin position="352"/>
        <end position="391"/>
    </location>
</feature>
<dbReference type="InterPro" id="IPR020472">
    <property type="entry name" value="WD40_PAC1"/>
</dbReference>
<feature type="repeat" description="WD" evidence="4">
    <location>
        <begin position="116"/>
        <end position="148"/>
    </location>
</feature>
<dbReference type="Pfam" id="PF00400">
    <property type="entry name" value="WD40"/>
    <property type="match status" value="6"/>
</dbReference>
<dbReference type="OrthoDB" id="284782at2759"/>
<evidence type="ECO:0000313" key="6">
    <source>
        <dbReference type="Proteomes" id="UP001142055"/>
    </source>
</evidence>
<proteinExistence type="inferred from homology"/>
<keyword evidence="1 4" id="KW-0853">WD repeat</keyword>
<keyword evidence="6" id="KW-1185">Reference proteome</keyword>
<dbReference type="SMART" id="SM00320">
    <property type="entry name" value="WD40"/>
    <property type="match status" value="7"/>
</dbReference>
<comment type="similarity">
    <text evidence="3">Belongs to the WD repeat CIA1 family.</text>
</comment>
<sequence length="391" mass="44737">MDDYSPVEVSKLEGHSARVWCVRWHPNGKLLATCSADRTIRIWSKEGMHWQCKSILSDGHTRTIRFIAWSHDGRYLASTSFDSTIVIWSKKTSGNVDSELKEDKSCADDWKLMFSLEGHENEVKAAAWSYDDLYMSTCSRDKSVWIWEKIETGTAITDEDENNFDFNNEEPIFECASVQTEHTQDVKRVLWHPCLPILVSASFDNQIKLYVQDDEDWHSFANLNEHESTVWAIDFNHNGTRLVSVSADETIKIWQPESSKLCQIETLLNTSLPLPKGSDKIYAELSKKWHIVASLSGYHHGTIYDCSWSIINNCILTVGADNSIHIFSELKNGEEKSDSSALVRYRQVAFQMEAHTEDINSVHWNPKHSDLFATGSDDSTIKIWNFTQTSL</sequence>
<dbReference type="GO" id="GO:0016226">
    <property type="term" value="P:iron-sulfur cluster assembly"/>
    <property type="evidence" value="ECO:0007669"/>
    <property type="project" value="UniProtKB-UniRule"/>
</dbReference>
<dbReference type="PROSITE" id="PS50294">
    <property type="entry name" value="WD_REPEATS_REGION"/>
    <property type="match status" value="5"/>
</dbReference>
<accession>A0A9Q0RQI6</accession>
<dbReference type="PRINTS" id="PR00320">
    <property type="entry name" value="GPROTEINBRPT"/>
</dbReference>
<dbReference type="SUPFAM" id="SSF50978">
    <property type="entry name" value="WD40 repeat-like"/>
    <property type="match status" value="1"/>
</dbReference>
<dbReference type="GO" id="GO:0097361">
    <property type="term" value="C:cytosolic [4Fe-4S] assembly targeting complex"/>
    <property type="evidence" value="ECO:0007669"/>
    <property type="project" value="InterPro"/>
</dbReference>
<dbReference type="PANTHER" id="PTHR19920">
    <property type="entry name" value="WD40 PROTEIN CIAO1"/>
    <property type="match status" value="1"/>
</dbReference>
<dbReference type="CDD" id="cd00200">
    <property type="entry name" value="WD40"/>
    <property type="match status" value="1"/>
</dbReference>
<dbReference type="PANTHER" id="PTHR19920:SF0">
    <property type="entry name" value="CYTOSOLIC IRON-SULFUR PROTEIN ASSEMBLY PROTEIN CIAO1-RELATED"/>
    <property type="match status" value="1"/>
</dbReference>
<evidence type="ECO:0000256" key="1">
    <source>
        <dbReference type="ARBA" id="ARBA00022574"/>
    </source>
</evidence>
<evidence type="ECO:0000256" key="3">
    <source>
        <dbReference type="HAMAP-Rule" id="MF_03037"/>
    </source>
</evidence>
<protein>
    <recommendedName>
        <fullName evidence="3">Probable cytosolic iron-sulfur protein assembly protein Ciao1</fullName>
    </recommendedName>
</protein>
<keyword evidence="2" id="KW-0677">Repeat</keyword>
<dbReference type="InterPro" id="IPR015943">
    <property type="entry name" value="WD40/YVTN_repeat-like_dom_sf"/>
</dbReference>
<feature type="repeat" description="WD" evidence="4">
    <location>
        <begin position="223"/>
        <end position="264"/>
    </location>
</feature>
<evidence type="ECO:0000313" key="5">
    <source>
        <dbReference type="EMBL" id="KAJ6222670.1"/>
    </source>
</evidence>
<dbReference type="InterPro" id="IPR001680">
    <property type="entry name" value="WD40_rpt"/>
</dbReference>
<dbReference type="InterPro" id="IPR036322">
    <property type="entry name" value="WD40_repeat_dom_sf"/>
</dbReference>
<name>A0A9Q0RQI6_BLOTA</name>
<evidence type="ECO:0000256" key="4">
    <source>
        <dbReference type="PROSITE-ProRule" id="PRU00221"/>
    </source>
</evidence>
<evidence type="ECO:0000256" key="2">
    <source>
        <dbReference type="ARBA" id="ARBA00022737"/>
    </source>
</evidence>
<comment type="caution">
    <text evidence="5">The sequence shown here is derived from an EMBL/GenBank/DDBJ whole genome shotgun (WGS) entry which is preliminary data.</text>
</comment>
<dbReference type="InterPro" id="IPR028608">
    <property type="entry name" value="CIAO1/Cia1"/>
</dbReference>
<comment type="function">
    <text evidence="3">Essential component of the cytosolic iron-sulfur (Fe/S) protein assembly machinery. Required for the maturation of extramitochondrial Fe/S proteins.</text>
</comment>
<feature type="repeat" description="WD" evidence="4">
    <location>
        <begin position="12"/>
        <end position="44"/>
    </location>
</feature>
<organism evidence="5 6">
    <name type="scientific">Blomia tropicalis</name>
    <name type="common">Mite</name>
    <dbReference type="NCBI Taxonomy" id="40697"/>
    <lineage>
        <taxon>Eukaryota</taxon>
        <taxon>Metazoa</taxon>
        <taxon>Ecdysozoa</taxon>
        <taxon>Arthropoda</taxon>
        <taxon>Chelicerata</taxon>
        <taxon>Arachnida</taxon>
        <taxon>Acari</taxon>
        <taxon>Acariformes</taxon>
        <taxon>Sarcoptiformes</taxon>
        <taxon>Astigmata</taxon>
        <taxon>Glycyphagoidea</taxon>
        <taxon>Echimyopodidae</taxon>
        <taxon>Blomia</taxon>
    </lineage>
</organism>
<dbReference type="PROSITE" id="PS50082">
    <property type="entry name" value="WD_REPEATS_2"/>
    <property type="match status" value="5"/>
</dbReference>
<dbReference type="OMA" id="IREIRWS"/>
<dbReference type="Proteomes" id="UP001142055">
    <property type="component" value="Chromosome 1"/>
</dbReference>
<reference evidence="5" key="1">
    <citation type="submission" date="2022-12" db="EMBL/GenBank/DDBJ databases">
        <title>Genome assemblies of Blomia tropicalis.</title>
        <authorList>
            <person name="Cui Y."/>
        </authorList>
    </citation>
    <scope>NUCLEOTIDE SEQUENCE</scope>
    <source>
        <tissue evidence="5">Adult mites</tissue>
    </source>
</reference>
<gene>
    <name evidence="3" type="primary">Ciao1</name>
    <name evidence="5" type="ORF">RDWZM_001215</name>
</gene>
<dbReference type="Gene3D" id="2.130.10.10">
    <property type="entry name" value="YVTN repeat-like/Quinoprotein amine dehydrogenase"/>
    <property type="match status" value="1"/>
</dbReference>
<feature type="repeat" description="WD" evidence="4">
    <location>
        <begin position="57"/>
        <end position="98"/>
    </location>
</feature>
<dbReference type="HAMAP" id="MF_03037">
    <property type="entry name" value="ciao1"/>
    <property type="match status" value="1"/>
</dbReference>